<gene>
    <name evidence="10" type="ordered locus">CLDAP_02060</name>
</gene>
<dbReference type="PATRIC" id="fig|926550.5.peg.218"/>
<dbReference type="Proteomes" id="UP000007880">
    <property type="component" value="Chromosome"/>
</dbReference>
<evidence type="ECO:0000259" key="9">
    <source>
        <dbReference type="Pfam" id="PF13231"/>
    </source>
</evidence>
<name>I0HZ08_CALAS</name>
<keyword evidence="7 8" id="KW-0472">Membrane</keyword>
<evidence type="ECO:0000256" key="1">
    <source>
        <dbReference type="ARBA" id="ARBA00004651"/>
    </source>
</evidence>
<feature type="transmembrane region" description="Helical" evidence="8">
    <location>
        <begin position="455"/>
        <end position="475"/>
    </location>
</feature>
<feature type="transmembrane region" description="Helical" evidence="8">
    <location>
        <begin position="367"/>
        <end position="390"/>
    </location>
</feature>
<protein>
    <recommendedName>
        <fullName evidence="9">Glycosyltransferase RgtA/B/C/D-like domain-containing protein</fullName>
    </recommendedName>
</protein>
<dbReference type="STRING" id="926550.CLDAP_02060"/>
<evidence type="ECO:0000256" key="4">
    <source>
        <dbReference type="ARBA" id="ARBA00022679"/>
    </source>
</evidence>
<sequence>MVVVILILLVCIWTGYGISRLLGPRRTQIDPLSGLFVFALIGISLTGWVALVMAEVGYFSAGVLLAGNIIIGLVGWLIGQRRKTRWEWENLGWSEPTLIGLLVLTMGLLYFRPHEFIFGGADAGVYVNLGANIARTGKLLIHIPDLAALPQEAYPMFFREHPPYLIPRYNYLPGFYVSDSGAQTVIPQFYALQSVWLALAYGIGGIWANLHMTPLWGMLGVLAFYFAVREAFDRRLALVAGILLALTPTQIWFARYPTAEVLTQFLLFGGLWAFARYERKGERWAAVLAGVALGEVMLARIDSYFLLGILPVYAGYLRLRRRLDRHFWWFAGPMLALAIHSLFHAWFQGWPYFHNTYLTASLLITPVRLLLLTGGLVILGIVFFFAGRAFSHSVKLERLTRAWQVGLYMVAVMLVLLAAYAYFLRPLQANPTDVFPYWYGGNTVPDVEPYNMVRLGWYLSRPGLALGVLGIAVIVSRKVNRYTWMIIGIGLFFSILLLYRTFNNPHHVYVMRRYVPAVIPTFVLGIAYAALMLTNWRRFGKVASAGLALALAGLMVYKGQVMIPQVDYQGAVEQFHHFAESLPLDAVVLFNDNEPIGAAGVLGTPLAFLEGHTVLDLREEHLNLGLLDGLVDDWQAAGRPVVVVEGSSPVGGLCGRWECQSLGQFQFDLRVLEHSYDHWPTQIIPYRLGLNVYLVQ</sequence>
<dbReference type="PANTHER" id="PTHR33908:SF11">
    <property type="entry name" value="MEMBRANE PROTEIN"/>
    <property type="match status" value="1"/>
</dbReference>
<dbReference type="HOGENOM" id="CLU_395718_0_0_0"/>
<reference evidence="10 11" key="1">
    <citation type="submission" date="2012-02" db="EMBL/GenBank/DDBJ databases">
        <title>Complete genome sequence of Caldilinea aerophila DSM 14535 (= NBRC 102666).</title>
        <authorList>
            <person name="Oguchi A."/>
            <person name="Hosoyama A."/>
            <person name="Sekine M."/>
            <person name="Fukai R."/>
            <person name="Kato Y."/>
            <person name="Nakamura S."/>
            <person name="Hanada S."/>
            <person name="Yamazaki S."/>
            <person name="Fujita N."/>
        </authorList>
    </citation>
    <scope>NUCLEOTIDE SEQUENCE [LARGE SCALE GENOMIC DNA]</scope>
    <source>
        <strain evidence="11">DSM 14535 / JCM 11387 / NBRC 104270 / STL-6-O1</strain>
    </source>
</reference>
<organism evidence="10 11">
    <name type="scientific">Caldilinea aerophila (strain DSM 14535 / JCM 11387 / NBRC 104270 / STL-6-O1)</name>
    <dbReference type="NCBI Taxonomy" id="926550"/>
    <lineage>
        <taxon>Bacteria</taxon>
        <taxon>Bacillati</taxon>
        <taxon>Chloroflexota</taxon>
        <taxon>Caldilineae</taxon>
        <taxon>Caldilineales</taxon>
        <taxon>Caldilineaceae</taxon>
        <taxon>Caldilinea</taxon>
    </lineage>
</organism>
<proteinExistence type="predicted"/>
<evidence type="ECO:0000256" key="5">
    <source>
        <dbReference type="ARBA" id="ARBA00022692"/>
    </source>
</evidence>
<feature type="domain" description="Glycosyltransferase RgtA/B/C/D-like" evidence="9">
    <location>
        <begin position="205"/>
        <end position="346"/>
    </location>
</feature>
<dbReference type="Pfam" id="PF13231">
    <property type="entry name" value="PMT_2"/>
    <property type="match status" value="1"/>
</dbReference>
<evidence type="ECO:0000256" key="2">
    <source>
        <dbReference type="ARBA" id="ARBA00022475"/>
    </source>
</evidence>
<accession>I0HZ08</accession>
<feature type="transmembrane region" description="Helical" evidence="8">
    <location>
        <begin position="235"/>
        <end position="253"/>
    </location>
</feature>
<feature type="transmembrane region" description="Helical" evidence="8">
    <location>
        <begin position="482"/>
        <end position="502"/>
    </location>
</feature>
<evidence type="ECO:0000313" key="11">
    <source>
        <dbReference type="Proteomes" id="UP000007880"/>
    </source>
</evidence>
<dbReference type="InterPro" id="IPR050297">
    <property type="entry name" value="LipidA_mod_glycosyltrf_83"/>
</dbReference>
<dbReference type="KEGG" id="cap:CLDAP_02060"/>
<feature type="transmembrane region" description="Helical" evidence="8">
    <location>
        <begin position="327"/>
        <end position="347"/>
    </location>
</feature>
<keyword evidence="11" id="KW-1185">Reference proteome</keyword>
<keyword evidence="5 8" id="KW-0812">Transmembrane</keyword>
<evidence type="ECO:0000256" key="8">
    <source>
        <dbReference type="SAM" id="Phobius"/>
    </source>
</evidence>
<feature type="transmembrane region" description="Helical" evidence="8">
    <location>
        <begin position="213"/>
        <end position="228"/>
    </location>
</feature>
<feature type="transmembrane region" description="Helical" evidence="8">
    <location>
        <begin position="514"/>
        <end position="532"/>
    </location>
</feature>
<dbReference type="eggNOG" id="COG1807">
    <property type="taxonomic scope" value="Bacteria"/>
</dbReference>
<feature type="transmembrane region" description="Helical" evidence="8">
    <location>
        <begin position="402"/>
        <end position="423"/>
    </location>
</feature>
<dbReference type="AlphaFoldDB" id="I0HZ08"/>
<evidence type="ECO:0000256" key="6">
    <source>
        <dbReference type="ARBA" id="ARBA00022989"/>
    </source>
</evidence>
<dbReference type="GO" id="GO:0009103">
    <property type="term" value="P:lipopolysaccharide biosynthetic process"/>
    <property type="evidence" value="ECO:0007669"/>
    <property type="project" value="UniProtKB-ARBA"/>
</dbReference>
<keyword evidence="2" id="KW-1003">Cell membrane</keyword>
<comment type="subcellular location">
    <subcellularLocation>
        <location evidence="1">Cell membrane</location>
        <topology evidence="1">Multi-pass membrane protein</topology>
    </subcellularLocation>
</comment>
<feature type="transmembrane region" description="Helical" evidence="8">
    <location>
        <begin position="58"/>
        <end position="79"/>
    </location>
</feature>
<dbReference type="GO" id="GO:0005886">
    <property type="term" value="C:plasma membrane"/>
    <property type="evidence" value="ECO:0007669"/>
    <property type="project" value="UniProtKB-SubCell"/>
</dbReference>
<dbReference type="PANTHER" id="PTHR33908">
    <property type="entry name" value="MANNOSYLTRANSFERASE YKCB-RELATED"/>
    <property type="match status" value="1"/>
</dbReference>
<evidence type="ECO:0000256" key="7">
    <source>
        <dbReference type="ARBA" id="ARBA00023136"/>
    </source>
</evidence>
<evidence type="ECO:0000256" key="3">
    <source>
        <dbReference type="ARBA" id="ARBA00022676"/>
    </source>
</evidence>
<dbReference type="InterPro" id="IPR038731">
    <property type="entry name" value="RgtA/B/C-like"/>
</dbReference>
<dbReference type="GO" id="GO:0016763">
    <property type="term" value="F:pentosyltransferase activity"/>
    <property type="evidence" value="ECO:0007669"/>
    <property type="project" value="TreeGrafter"/>
</dbReference>
<keyword evidence="3" id="KW-0328">Glycosyltransferase</keyword>
<evidence type="ECO:0000313" key="10">
    <source>
        <dbReference type="EMBL" id="BAL98245.1"/>
    </source>
</evidence>
<keyword evidence="6 8" id="KW-1133">Transmembrane helix</keyword>
<dbReference type="EMBL" id="AP012337">
    <property type="protein sequence ID" value="BAL98245.1"/>
    <property type="molecule type" value="Genomic_DNA"/>
</dbReference>
<keyword evidence="4" id="KW-0808">Transferase</keyword>
<feature type="transmembrane region" description="Helical" evidence="8">
    <location>
        <begin position="91"/>
        <end position="111"/>
    </location>
</feature>
<feature type="transmembrane region" description="Helical" evidence="8">
    <location>
        <begin position="33"/>
        <end position="51"/>
    </location>
</feature>